<organism evidence="2 3">
    <name type="scientific">Gossypium stocksii</name>
    <dbReference type="NCBI Taxonomy" id="47602"/>
    <lineage>
        <taxon>Eukaryota</taxon>
        <taxon>Viridiplantae</taxon>
        <taxon>Streptophyta</taxon>
        <taxon>Embryophyta</taxon>
        <taxon>Tracheophyta</taxon>
        <taxon>Spermatophyta</taxon>
        <taxon>Magnoliopsida</taxon>
        <taxon>eudicotyledons</taxon>
        <taxon>Gunneridae</taxon>
        <taxon>Pentapetalae</taxon>
        <taxon>rosids</taxon>
        <taxon>malvids</taxon>
        <taxon>Malvales</taxon>
        <taxon>Malvaceae</taxon>
        <taxon>Malvoideae</taxon>
        <taxon>Gossypium</taxon>
    </lineage>
</organism>
<dbReference type="EMBL" id="JAIQCV010000003">
    <property type="protein sequence ID" value="KAH1115139.1"/>
    <property type="molecule type" value="Genomic_DNA"/>
</dbReference>
<dbReference type="Proteomes" id="UP000828251">
    <property type="component" value="Unassembled WGS sequence"/>
</dbReference>
<protein>
    <submittedName>
        <fullName evidence="2">Uncharacterized protein</fullName>
    </submittedName>
</protein>
<feature type="non-terminal residue" evidence="2">
    <location>
        <position position="1"/>
    </location>
</feature>
<comment type="caution">
    <text evidence="2">The sequence shown here is derived from an EMBL/GenBank/DDBJ whole genome shotgun (WGS) entry which is preliminary data.</text>
</comment>
<sequence length="197" mass="22569">QFIEYDQTIPAMGIKKFLRVQVRPDVSMPLKRKKNPSRAVASRRNSTESRWLHPADRSFCSNVGMERNIARNNFSGEKDSGSNLRGDFGSRSLIPKSTILESGQKIAFKEHDRWHNLDKEGSDRSVGDNESMELILTEENNPLIILEGKKCQRFNAMAHTLALEGRRQQASRVWSEGVLVLVMKLVAFDRKNWLQNK</sequence>
<dbReference type="OrthoDB" id="1701901at2759"/>
<keyword evidence="3" id="KW-1185">Reference proteome</keyword>
<proteinExistence type="predicted"/>
<reference evidence="2 3" key="1">
    <citation type="journal article" date="2021" name="Plant Biotechnol. J.">
        <title>Multi-omics assisted identification of the key and species-specific regulatory components of drought-tolerant mechanisms in Gossypium stocksii.</title>
        <authorList>
            <person name="Yu D."/>
            <person name="Ke L."/>
            <person name="Zhang D."/>
            <person name="Wu Y."/>
            <person name="Sun Y."/>
            <person name="Mei J."/>
            <person name="Sun J."/>
            <person name="Sun Y."/>
        </authorList>
    </citation>
    <scope>NUCLEOTIDE SEQUENCE [LARGE SCALE GENOMIC DNA]</scope>
    <source>
        <strain evidence="3">cv. E1</strain>
        <tissue evidence="2">Leaf</tissue>
    </source>
</reference>
<evidence type="ECO:0000256" key="1">
    <source>
        <dbReference type="SAM" id="MobiDB-lite"/>
    </source>
</evidence>
<feature type="region of interest" description="Disordered" evidence="1">
    <location>
        <begin position="30"/>
        <end position="49"/>
    </location>
</feature>
<evidence type="ECO:0000313" key="2">
    <source>
        <dbReference type="EMBL" id="KAH1115139.1"/>
    </source>
</evidence>
<gene>
    <name evidence="2" type="ORF">J1N35_008517</name>
</gene>
<accession>A0A9D4AG87</accession>
<evidence type="ECO:0000313" key="3">
    <source>
        <dbReference type="Proteomes" id="UP000828251"/>
    </source>
</evidence>
<dbReference type="AlphaFoldDB" id="A0A9D4AG87"/>
<name>A0A9D4AG87_9ROSI</name>